<feature type="compositionally biased region" description="Polar residues" evidence="1">
    <location>
        <begin position="357"/>
        <end position="366"/>
    </location>
</feature>
<dbReference type="AlphaFoldDB" id="A0AAD3TT72"/>
<gene>
    <name evidence="2" type="ORF">CspeluHIS016_0302700</name>
</gene>
<name>A0AAD3TT72_9TREE</name>
<reference evidence="2" key="2">
    <citation type="submission" date="2023-06" db="EMBL/GenBank/DDBJ databases">
        <authorList>
            <person name="Kobayashi Y."/>
            <person name="Kayamori A."/>
            <person name="Aoki K."/>
            <person name="Shiwa Y."/>
            <person name="Fujita N."/>
            <person name="Sugita T."/>
            <person name="Iwasaki W."/>
            <person name="Tanaka N."/>
            <person name="Takashima M."/>
        </authorList>
    </citation>
    <scope>NUCLEOTIDE SEQUENCE</scope>
    <source>
        <strain evidence="2">HIS016</strain>
    </source>
</reference>
<sequence>MSLTKSFNHMENIRIAFPDVGRHVRKSHWLEIPSDLPEDTQVRALYRLAERLQLMLDDLSTVLGAAPGTDVAPSHIRLGIPFQLPDRIREPPLILERAVPPVSLVERGTSPVRIHTSRPPTSSLRSFLACDNNVDGAIHTNTPGPSPWRRSPRSSDTESILSIDSDSTTSIYLPSARESLISPSSITTVHAGGLVVHNRRSLALAMVGTPDVLRTSFPTSNIAEPFTIRNNLTALPRDYFTRFNHGSVTPAIGYNHTAASIVAKSYATPGPPGVFEPLPLGPGTGRQYLPIETSLEVNHYHAQLSRLLKRLDTLRTVGGEPQPNETPPTSWLRSRGDEDTAEHSAHASPSPLESDHQSTMQSQVSAASWNMSTGVTTASYPSYPVSTSSSRSHRNTASERTWPPSTSDYDKTATGNSNRTPRSLKAMTPFDQGPETPNKGAKDQGREDQGEEPEAGWYRAYRVSANRPEQGEGTKPTESDEAAARFTSRRLRLGFRRFSSENSGGEGSSGSATIGADDNAATGFGGSNGWGMVSHAEAEGANTGPRAGKGLMRHLARKLRLGS</sequence>
<dbReference type="EMBL" id="BTCM01000003">
    <property type="protein sequence ID" value="GMK56430.1"/>
    <property type="molecule type" value="Genomic_DNA"/>
</dbReference>
<feature type="compositionally biased region" description="Basic and acidic residues" evidence="1">
    <location>
        <begin position="469"/>
        <end position="478"/>
    </location>
</feature>
<proteinExistence type="predicted"/>
<evidence type="ECO:0000313" key="2">
    <source>
        <dbReference type="EMBL" id="GMK56430.1"/>
    </source>
</evidence>
<comment type="caution">
    <text evidence="2">The sequence shown here is derived from an EMBL/GenBank/DDBJ whole genome shotgun (WGS) entry which is preliminary data.</text>
</comment>
<feature type="region of interest" description="Disordered" evidence="1">
    <location>
        <begin position="381"/>
        <end position="484"/>
    </location>
</feature>
<feature type="compositionally biased region" description="Low complexity" evidence="1">
    <location>
        <begin position="381"/>
        <end position="390"/>
    </location>
</feature>
<feature type="compositionally biased region" description="Basic and acidic residues" evidence="1">
    <location>
        <begin position="334"/>
        <end position="345"/>
    </location>
</feature>
<evidence type="ECO:0000313" key="3">
    <source>
        <dbReference type="Proteomes" id="UP001222932"/>
    </source>
</evidence>
<feature type="region of interest" description="Disordered" evidence="1">
    <location>
        <begin position="316"/>
        <end position="366"/>
    </location>
</feature>
<feature type="region of interest" description="Disordered" evidence="1">
    <location>
        <begin position="498"/>
        <end position="526"/>
    </location>
</feature>
<protein>
    <submittedName>
        <fullName evidence="2">Uncharacterized protein</fullName>
    </submittedName>
</protein>
<reference evidence="2" key="1">
    <citation type="journal article" date="2023" name="BMC Genomics">
        <title>Chromosome-level genome assemblies of Cutaneotrichosporon spp. (Trichosporonales, Basidiomycota) reveal imbalanced evolution between nucleotide sequences and chromosome synteny.</title>
        <authorList>
            <person name="Kobayashi Y."/>
            <person name="Kayamori A."/>
            <person name="Aoki K."/>
            <person name="Shiwa Y."/>
            <person name="Matsutani M."/>
            <person name="Fujita N."/>
            <person name="Sugita T."/>
            <person name="Iwasaki W."/>
            <person name="Tanaka N."/>
            <person name="Takashima M."/>
        </authorList>
    </citation>
    <scope>NUCLEOTIDE SEQUENCE</scope>
    <source>
        <strain evidence="2">HIS016</strain>
    </source>
</reference>
<organism evidence="2 3">
    <name type="scientific">Cutaneotrichosporon spelunceum</name>
    <dbReference type="NCBI Taxonomy" id="1672016"/>
    <lineage>
        <taxon>Eukaryota</taxon>
        <taxon>Fungi</taxon>
        <taxon>Dikarya</taxon>
        <taxon>Basidiomycota</taxon>
        <taxon>Agaricomycotina</taxon>
        <taxon>Tremellomycetes</taxon>
        <taxon>Trichosporonales</taxon>
        <taxon>Trichosporonaceae</taxon>
        <taxon>Cutaneotrichosporon</taxon>
    </lineage>
</organism>
<evidence type="ECO:0000256" key="1">
    <source>
        <dbReference type="SAM" id="MobiDB-lite"/>
    </source>
</evidence>
<keyword evidence="3" id="KW-1185">Reference proteome</keyword>
<dbReference type="Proteomes" id="UP001222932">
    <property type="component" value="Unassembled WGS sequence"/>
</dbReference>
<accession>A0AAD3TT72</accession>
<feature type="compositionally biased region" description="Polar residues" evidence="1">
    <location>
        <begin position="403"/>
        <end position="421"/>
    </location>
</feature>
<feature type="region of interest" description="Disordered" evidence="1">
    <location>
        <begin position="138"/>
        <end position="159"/>
    </location>
</feature>